<dbReference type="RefSeq" id="WP_163568349.1">
    <property type="nucleotide sequence ID" value="NZ_BAAANY010000042.1"/>
</dbReference>
<dbReference type="InterPro" id="IPR017508">
    <property type="entry name" value="HipA_N1"/>
</dbReference>
<evidence type="ECO:0000313" key="4">
    <source>
        <dbReference type="Proteomes" id="UP001500618"/>
    </source>
</evidence>
<feature type="domain" description="HipA N-terminal subdomain 1" evidence="2">
    <location>
        <begin position="8"/>
        <end position="105"/>
    </location>
</feature>
<dbReference type="Proteomes" id="UP001500618">
    <property type="component" value="Unassembled WGS sequence"/>
</dbReference>
<evidence type="ECO:0000313" key="3">
    <source>
        <dbReference type="EMBL" id="GAA1717832.1"/>
    </source>
</evidence>
<protein>
    <recommendedName>
        <fullName evidence="2">HipA N-terminal subdomain 1 domain-containing protein</fullName>
    </recommendedName>
</protein>
<dbReference type="Pfam" id="PF13657">
    <property type="entry name" value="Couple_hipA"/>
    <property type="match status" value="1"/>
</dbReference>
<name>A0ABP4V754_9ACTN</name>
<organism evidence="3 4">
    <name type="scientific">Fodinicola feengrottensis</name>
    <dbReference type="NCBI Taxonomy" id="435914"/>
    <lineage>
        <taxon>Bacteria</taxon>
        <taxon>Bacillati</taxon>
        <taxon>Actinomycetota</taxon>
        <taxon>Actinomycetes</taxon>
        <taxon>Mycobacteriales</taxon>
        <taxon>Fodinicola</taxon>
    </lineage>
</organism>
<proteinExistence type="predicted"/>
<keyword evidence="4" id="KW-1185">Reference proteome</keyword>
<reference evidence="4" key="1">
    <citation type="journal article" date="2019" name="Int. J. Syst. Evol. Microbiol.">
        <title>The Global Catalogue of Microorganisms (GCM) 10K type strain sequencing project: providing services to taxonomists for standard genome sequencing and annotation.</title>
        <authorList>
            <consortium name="The Broad Institute Genomics Platform"/>
            <consortium name="The Broad Institute Genome Sequencing Center for Infectious Disease"/>
            <person name="Wu L."/>
            <person name="Ma J."/>
        </authorList>
    </citation>
    <scope>NUCLEOTIDE SEQUENCE [LARGE SCALE GENOMIC DNA]</scope>
    <source>
        <strain evidence="4">JCM 14718</strain>
    </source>
</reference>
<feature type="region of interest" description="Disordered" evidence="1">
    <location>
        <begin position="114"/>
        <end position="133"/>
    </location>
</feature>
<evidence type="ECO:0000259" key="2">
    <source>
        <dbReference type="Pfam" id="PF13657"/>
    </source>
</evidence>
<comment type="caution">
    <text evidence="3">The sequence shown here is derived from an EMBL/GenBank/DDBJ whole genome shotgun (WGS) entry which is preliminary data.</text>
</comment>
<dbReference type="NCBIfam" id="TIGR03071">
    <property type="entry name" value="couple_hipA"/>
    <property type="match status" value="1"/>
</dbReference>
<sequence length="133" mass="14648">MNHGATAEVRLHGRRVGDLRFDRGGAIFSYEDDLAQPDHEVLGQVFEDDPRTVRRSRIGIPPWFANLLPEGEMKRQVIRDLGGGNIGDYSILAHLGSYLPGAVTVHPQGNLPTADLLDDPLEAPSHPLRHSQV</sequence>
<accession>A0ABP4V754</accession>
<gene>
    <name evidence="3" type="ORF">GCM10009765_77890</name>
</gene>
<evidence type="ECO:0000256" key="1">
    <source>
        <dbReference type="SAM" id="MobiDB-lite"/>
    </source>
</evidence>
<dbReference type="EMBL" id="BAAANY010000042">
    <property type="protein sequence ID" value="GAA1717832.1"/>
    <property type="molecule type" value="Genomic_DNA"/>
</dbReference>